<reference evidence="9 10" key="1">
    <citation type="submission" date="2011-09" db="EMBL/GenBank/DDBJ databases">
        <title>The Genome Sequence of Bacillus smithii 7_3_47FAA.</title>
        <authorList>
            <consortium name="The Broad Institute Genome Sequencing Platform"/>
            <person name="Earl A."/>
            <person name="Ward D."/>
            <person name="Feldgarden M."/>
            <person name="Gevers D."/>
            <person name="Daigneault M."/>
            <person name="Strauss J."/>
            <person name="Allen-Vercoe E."/>
            <person name="Young S.K."/>
            <person name="Zeng Q."/>
            <person name="Gargeya S."/>
            <person name="Fitzgerald M."/>
            <person name="Haas B."/>
            <person name="Abouelleil A."/>
            <person name="Alvarado L."/>
            <person name="Arachchi H.M."/>
            <person name="Berlin A."/>
            <person name="Brown A."/>
            <person name="Chapman S.B."/>
            <person name="Chen Z."/>
            <person name="Dunbar C."/>
            <person name="Freedman E."/>
            <person name="Gearin G."/>
            <person name="Goldberg J."/>
            <person name="Griggs A."/>
            <person name="Gujja S."/>
            <person name="Heiman D."/>
            <person name="Howarth C."/>
            <person name="Larson L."/>
            <person name="Lui A."/>
            <person name="MacDonald P.J.P."/>
            <person name="Montmayeur A."/>
            <person name="Murphy C."/>
            <person name="Neiman D."/>
            <person name="Pearson M."/>
            <person name="Priest M."/>
            <person name="Roberts A."/>
            <person name="Saif S."/>
            <person name="Shea T."/>
            <person name="Shenoy N."/>
            <person name="Sisk P."/>
            <person name="Stolte C."/>
            <person name="Sykes S."/>
            <person name="Wortman J."/>
            <person name="Nusbaum C."/>
            <person name="Birren B."/>
        </authorList>
    </citation>
    <scope>NUCLEOTIDE SEQUENCE [LARGE SCALE GENOMIC DNA]</scope>
    <source>
        <strain evidence="9 10">7_3_47FAA</strain>
    </source>
</reference>
<feature type="transmembrane region" description="Helical" evidence="7">
    <location>
        <begin position="154"/>
        <end position="169"/>
    </location>
</feature>
<keyword evidence="6 7" id="KW-0472">Membrane</keyword>
<feature type="domain" description="Peptidase S54 rhomboid" evidence="8">
    <location>
        <begin position="56"/>
        <end position="193"/>
    </location>
</feature>
<sequence>MFQRGERMADFIRYYPCVSTLAGIQTLLYLATWIPFFPAVAFYQSFSGTNIAIANGEWWRLISSIFIHRGFSHFFFNTITLVLFAPPLEIMLKKIKFLLLYLLSGIFANAATFLFMPLTYTHIGSSGAIFGLFGSFAAFLLVKPPLLADHHQKIIFPVVLIALLMTFIQTEVNIVSHLAGFACGFFMGILYRKKLLVE</sequence>
<evidence type="ECO:0000256" key="1">
    <source>
        <dbReference type="ARBA" id="ARBA00004141"/>
    </source>
</evidence>
<proteinExistence type="inferred from homology"/>
<dbReference type="PANTHER" id="PTHR43731">
    <property type="entry name" value="RHOMBOID PROTEASE"/>
    <property type="match status" value="1"/>
</dbReference>
<dbReference type="Proteomes" id="UP000011747">
    <property type="component" value="Unassembled WGS sequence"/>
</dbReference>
<evidence type="ECO:0000256" key="7">
    <source>
        <dbReference type="SAM" id="Phobius"/>
    </source>
</evidence>
<accession>G9QLT2</accession>
<keyword evidence="4" id="KW-0378">Hydrolase</keyword>
<feature type="transmembrane region" description="Helical" evidence="7">
    <location>
        <begin position="12"/>
        <end position="36"/>
    </location>
</feature>
<dbReference type="PANTHER" id="PTHR43731:SF14">
    <property type="entry name" value="PRESENILIN-ASSOCIATED RHOMBOID-LIKE PROTEIN, MITOCHONDRIAL"/>
    <property type="match status" value="1"/>
</dbReference>
<evidence type="ECO:0000313" key="9">
    <source>
        <dbReference type="EMBL" id="EHL77815.1"/>
    </source>
</evidence>
<dbReference type="InterPro" id="IPR035952">
    <property type="entry name" value="Rhomboid-like_sf"/>
</dbReference>
<keyword evidence="10" id="KW-1185">Reference proteome</keyword>
<comment type="caution">
    <text evidence="9">The sequence shown here is derived from an EMBL/GenBank/DDBJ whole genome shotgun (WGS) entry which is preliminary data.</text>
</comment>
<gene>
    <name evidence="9" type="ORF">HMPREF1015_01990</name>
</gene>
<feature type="transmembrane region" description="Helical" evidence="7">
    <location>
        <begin position="97"/>
        <end position="116"/>
    </location>
</feature>
<comment type="similarity">
    <text evidence="2">Belongs to the peptidase S54 family.</text>
</comment>
<feature type="transmembrane region" description="Helical" evidence="7">
    <location>
        <begin position="175"/>
        <end position="191"/>
    </location>
</feature>
<organism evidence="9 10">
    <name type="scientific">Bacillus smithii 7_3_47FAA</name>
    <dbReference type="NCBI Taxonomy" id="665952"/>
    <lineage>
        <taxon>Bacteria</taxon>
        <taxon>Bacillati</taxon>
        <taxon>Bacillota</taxon>
        <taxon>Bacilli</taxon>
        <taxon>Bacillales</taxon>
        <taxon>Bacillaceae</taxon>
        <taxon>Bacillus</taxon>
    </lineage>
</organism>
<evidence type="ECO:0000259" key="8">
    <source>
        <dbReference type="Pfam" id="PF01694"/>
    </source>
</evidence>
<keyword evidence="3 7" id="KW-0812">Transmembrane</keyword>
<feature type="transmembrane region" description="Helical" evidence="7">
    <location>
        <begin position="66"/>
        <end position="85"/>
    </location>
</feature>
<dbReference type="Pfam" id="PF01694">
    <property type="entry name" value="Rhomboid"/>
    <property type="match status" value="1"/>
</dbReference>
<protein>
    <recommendedName>
        <fullName evidence="8">Peptidase S54 rhomboid domain-containing protein</fullName>
    </recommendedName>
</protein>
<dbReference type="HOGENOM" id="CLU_055068_3_1_9"/>
<dbReference type="EMBL" id="ACWF01000105">
    <property type="protein sequence ID" value="EHL77815.1"/>
    <property type="molecule type" value="Genomic_DNA"/>
</dbReference>
<name>G9QLT2_9BACI</name>
<dbReference type="Gene3D" id="1.20.1540.10">
    <property type="entry name" value="Rhomboid-like"/>
    <property type="match status" value="1"/>
</dbReference>
<feature type="transmembrane region" description="Helical" evidence="7">
    <location>
        <begin position="122"/>
        <end position="142"/>
    </location>
</feature>
<evidence type="ECO:0000256" key="6">
    <source>
        <dbReference type="ARBA" id="ARBA00023136"/>
    </source>
</evidence>
<evidence type="ECO:0000313" key="10">
    <source>
        <dbReference type="Proteomes" id="UP000011747"/>
    </source>
</evidence>
<dbReference type="SUPFAM" id="SSF144091">
    <property type="entry name" value="Rhomboid-like"/>
    <property type="match status" value="1"/>
</dbReference>
<dbReference type="RefSeq" id="WP_004439386.1">
    <property type="nucleotide sequence ID" value="NZ_JH414756.1"/>
</dbReference>
<evidence type="ECO:0000256" key="3">
    <source>
        <dbReference type="ARBA" id="ARBA00022692"/>
    </source>
</evidence>
<evidence type="ECO:0000256" key="2">
    <source>
        <dbReference type="ARBA" id="ARBA00009045"/>
    </source>
</evidence>
<dbReference type="GO" id="GO:0004252">
    <property type="term" value="F:serine-type endopeptidase activity"/>
    <property type="evidence" value="ECO:0007669"/>
    <property type="project" value="InterPro"/>
</dbReference>
<dbReference type="PATRIC" id="fig|665952.3.peg.2023"/>
<keyword evidence="5 7" id="KW-1133">Transmembrane helix</keyword>
<evidence type="ECO:0000256" key="5">
    <source>
        <dbReference type="ARBA" id="ARBA00022989"/>
    </source>
</evidence>
<dbReference type="AlphaFoldDB" id="G9QLT2"/>
<comment type="subcellular location">
    <subcellularLocation>
        <location evidence="1">Membrane</location>
        <topology evidence="1">Multi-pass membrane protein</topology>
    </subcellularLocation>
</comment>
<dbReference type="InterPro" id="IPR022764">
    <property type="entry name" value="Peptidase_S54_rhomboid_dom"/>
</dbReference>
<dbReference type="InterPro" id="IPR050925">
    <property type="entry name" value="Rhomboid_protease_S54"/>
</dbReference>
<evidence type="ECO:0000256" key="4">
    <source>
        <dbReference type="ARBA" id="ARBA00022801"/>
    </source>
</evidence>
<dbReference type="GO" id="GO:0016020">
    <property type="term" value="C:membrane"/>
    <property type="evidence" value="ECO:0007669"/>
    <property type="project" value="UniProtKB-SubCell"/>
</dbReference>